<sequence length="312" mass="33579">MGCVARVASMLAAPPHATIPIRCRSSRPAPRVCRAERARGGPSSSEEDADGAAPRHWSRKLRGAGSDVTRDDLRYMSAKVAPSGNDAGGLGATLIGVKRDRDNVTLVEDERLVVPFLAEALGVTQPEAEDALAQLCAILPPVRRRGAIRKMGAPTIARLCRDLPGLSRRLLELKRVFPACDVAEMAVVSSHLLTESMEDVIEPSLAALRETFPEAGVDGKPGVDRMVFAVPQLLDADFAKKAVAAVSSSFGVDLEAATRAVHKDPRLALRVESGAVRSRYSASFDQANVVANRVVKERAREDYYRPGRAREP</sequence>
<reference evidence="2 3" key="1">
    <citation type="journal article" date="2009" name="Science">
        <title>Green evolution and dynamic adaptations revealed by genomes of the marine picoeukaryotes Micromonas.</title>
        <authorList>
            <person name="Worden A.Z."/>
            <person name="Lee J.H."/>
            <person name="Mock T."/>
            <person name="Rouze P."/>
            <person name="Simmons M.P."/>
            <person name="Aerts A.L."/>
            <person name="Allen A.E."/>
            <person name="Cuvelier M.L."/>
            <person name="Derelle E."/>
            <person name="Everett M.V."/>
            <person name="Foulon E."/>
            <person name="Grimwood J."/>
            <person name="Gundlach H."/>
            <person name="Henrissat B."/>
            <person name="Napoli C."/>
            <person name="McDonald S.M."/>
            <person name="Parker M.S."/>
            <person name="Rombauts S."/>
            <person name="Salamov A."/>
            <person name="Von Dassow P."/>
            <person name="Badger J.H."/>
            <person name="Coutinho P.M."/>
            <person name="Demir E."/>
            <person name="Dubchak I."/>
            <person name="Gentemann C."/>
            <person name="Eikrem W."/>
            <person name="Gready J.E."/>
            <person name="John U."/>
            <person name="Lanier W."/>
            <person name="Lindquist E.A."/>
            <person name="Lucas S."/>
            <person name="Mayer K.F."/>
            <person name="Moreau H."/>
            <person name="Not F."/>
            <person name="Otillar R."/>
            <person name="Panaud O."/>
            <person name="Pangilinan J."/>
            <person name="Paulsen I."/>
            <person name="Piegu B."/>
            <person name="Poliakov A."/>
            <person name="Robbens S."/>
            <person name="Schmutz J."/>
            <person name="Toulza E."/>
            <person name="Wyss T."/>
            <person name="Zelensky A."/>
            <person name="Zhou K."/>
            <person name="Armbrust E.V."/>
            <person name="Bhattacharya D."/>
            <person name="Goodenough U.W."/>
            <person name="Van de Peer Y."/>
            <person name="Grigoriev I.V."/>
        </authorList>
    </citation>
    <scope>NUCLEOTIDE SEQUENCE [LARGE SCALE GENOMIC DNA]</scope>
    <source>
        <strain evidence="3">RCC299 / NOUM17</strain>
    </source>
</reference>
<dbReference type="AlphaFoldDB" id="C1E9W4"/>
<dbReference type="GeneID" id="8245136"/>
<name>C1E9W4_MICCC</name>
<dbReference type="EMBL" id="CP001328">
    <property type="protein sequence ID" value="ACO64751.1"/>
    <property type="molecule type" value="Genomic_DNA"/>
</dbReference>
<gene>
    <name evidence="2" type="ORF">MICPUN_59862</name>
</gene>
<proteinExistence type="predicted"/>
<organism evidence="2 3">
    <name type="scientific">Micromonas commoda (strain RCC299 / NOUM17 / CCMP2709)</name>
    <name type="common">Picoplanktonic green alga</name>
    <dbReference type="NCBI Taxonomy" id="296587"/>
    <lineage>
        <taxon>Eukaryota</taxon>
        <taxon>Viridiplantae</taxon>
        <taxon>Chlorophyta</taxon>
        <taxon>Mamiellophyceae</taxon>
        <taxon>Mamiellales</taxon>
        <taxon>Mamiellaceae</taxon>
        <taxon>Micromonas</taxon>
    </lineage>
</organism>
<dbReference type="Proteomes" id="UP000002009">
    <property type="component" value="Chromosome 7"/>
</dbReference>
<dbReference type="OMA" id="LMVESAH"/>
<evidence type="ECO:0000313" key="2">
    <source>
        <dbReference type="EMBL" id="ACO64751.1"/>
    </source>
</evidence>
<feature type="region of interest" description="Disordered" evidence="1">
    <location>
        <begin position="34"/>
        <end position="64"/>
    </location>
</feature>
<evidence type="ECO:0000256" key="1">
    <source>
        <dbReference type="SAM" id="MobiDB-lite"/>
    </source>
</evidence>
<dbReference type="KEGG" id="mis:MICPUN_59862"/>
<accession>C1E9W4</accession>
<keyword evidence="3" id="KW-1185">Reference proteome</keyword>
<dbReference type="OrthoDB" id="10604664at2759"/>
<dbReference type="RefSeq" id="XP_002503493.1">
    <property type="nucleotide sequence ID" value="XM_002503447.1"/>
</dbReference>
<evidence type="ECO:0000313" key="3">
    <source>
        <dbReference type="Proteomes" id="UP000002009"/>
    </source>
</evidence>
<protein>
    <submittedName>
        <fullName evidence="2">Uncharacterized protein</fullName>
    </submittedName>
</protein>
<dbReference type="InParanoid" id="C1E9W4"/>